<evidence type="ECO:0000256" key="1">
    <source>
        <dbReference type="ARBA" id="ARBA00004072"/>
    </source>
</evidence>
<dbReference type="InterPro" id="IPR005824">
    <property type="entry name" value="KOW"/>
</dbReference>
<keyword evidence="4 10" id="KW-0699">rRNA-binding</keyword>
<dbReference type="Proteomes" id="UP000241848">
    <property type="component" value="Unassembled WGS sequence"/>
</dbReference>
<dbReference type="InterPro" id="IPR057264">
    <property type="entry name" value="Ribosomal_uL24_C"/>
</dbReference>
<keyword evidence="6 10" id="KW-0689">Ribosomal protein</keyword>
<dbReference type="HAMAP" id="MF_01326_B">
    <property type="entry name" value="Ribosomal_uL24_B"/>
    <property type="match status" value="1"/>
</dbReference>
<dbReference type="InterPro" id="IPR008991">
    <property type="entry name" value="Translation_prot_SH3-like_sf"/>
</dbReference>
<dbReference type="FunFam" id="2.30.30.30:FF:000004">
    <property type="entry name" value="50S ribosomal protein L24"/>
    <property type="match status" value="1"/>
</dbReference>
<comment type="function">
    <text evidence="1 10">One of two assembly initiator proteins, it binds directly to the 5'-end of the 23S rRNA, where it nucleates assembly of the 50S subunit.</text>
</comment>
<dbReference type="GO" id="GO:0003735">
    <property type="term" value="F:structural constituent of ribosome"/>
    <property type="evidence" value="ECO:0007669"/>
    <property type="project" value="InterPro"/>
</dbReference>
<dbReference type="GO" id="GO:0006412">
    <property type="term" value="P:translation"/>
    <property type="evidence" value="ECO:0007669"/>
    <property type="project" value="UniProtKB-UniRule"/>
</dbReference>
<evidence type="ECO:0000256" key="6">
    <source>
        <dbReference type="ARBA" id="ARBA00022980"/>
    </source>
</evidence>
<name>A0A2T2WGM6_9FIRM</name>
<evidence type="ECO:0000256" key="10">
    <source>
        <dbReference type="HAMAP-Rule" id="MF_01326"/>
    </source>
</evidence>
<sequence length="103" mass="11428">MHVKKGDLVKVLAGRDKGKEGHIVQAFPKENRVVVEKVNLVKRHQRPTAENPEGGIITKEAPIHVSNVMKVCTSCRKPTRIAHKFLDDGKKVRACKHCGATLD</sequence>
<dbReference type="EMBL" id="PXYV01000035">
    <property type="protein sequence ID" value="PSR21392.1"/>
    <property type="molecule type" value="Genomic_DNA"/>
</dbReference>
<evidence type="ECO:0000259" key="12">
    <source>
        <dbReference type="SMART" id="SM00739"/>
    </source>
</evidence>
<dbReference type="InterPro" id="IPR014722">
    <property type="entry name" value="Rib_uL2_dom2"/>
</dbReference>
<evidence type="ECO:0000256" key="9">
    <source>
        <dbReference type="ARBA" id="ARBA00058688"/>
    </source>
</evidence>
<keyword evidence="5 10" id="KW-0694">RNA-binding</keyword>
<dbReference type="Pfam" id="PF17136">
    <property type="entry name" value="ribosomal_L24"/>
    <property type="match status" value="1"/>
</dbReference>
<comment type="caution">
    <text evidence="13">The sequence shown here is derived from an EMBL/GenBank/DDBJ whole genome shotgun (WGS) entry which is preliminary data.</text>
</comment>
<dbReference type="InterPro" id="IPR041988">
    <property type="entry name" value="Ribosomal_uL24_KOW"/>
</dbReference>
<keyword evidence="7 10" id="KW-0687">Ribonucleoprotein</keyword>
<dbReference type="Gene3D" id="2.30.30.30">
    <property type="match status" value="1"/>
</dbReference>
<evidence type="ECO:0000256" key="8">
    <source>
        <dbReference type="ARBA" id="ARBA00035206"/>
    </source>
</evidence>
<dbReference type="InterPro" id="IPR003256">
    <property type="entry name" value="Ribosomal_uL24"/>
</dbReference>
<dbReference type="SMART" id="SM00739">
    <property type="entry name" value="KOW"/>
    <property type="match status" value="1"/>
</dbReference>
<dbReference type="CDD" id="cd06089">
    <property type="entry name" value="KOW_RPL26"/>
    <property type="match status" value="1"/>
</dbReference>
<evidence type="ECO:0000256" key="3">
    <source>
        <dbReference type="ARBA" id="ARBA00011838"/>
    </source>
</evidence>
<dbReference type="Pfam" id="PF00467">
    <property type="entry name" value="KOW"/>
    <property type="match status" value="1"/>
</dbReference>
<evidence type="ECO:0000256" key="11">
    <source>
        <dbReference type="RuleBase" id="RU003477"/>
    </source>
</evidence>
<dbReference type="PROSITE" id="PS01108">
    <property type="entry name" value="RIBOSOMAL_L24"/>
    <property type="match status" value="1"/>
</dbReference>
<dbReference type="GO" id="GO:1990904">
    <property type="term" value="C:ribonucleoprotein complex"/>
    <property type="evidence" value="ECO:0007669"/>
    <property type="project" value="UniProtKB-KW"/>
</dbReference>
<evidence type="ECO:0000256" key="5">
    <source>
        <dbReference type="ARBA" id="ARBA00022884"/>
    </source>
</evidence>
<dbReference type="NCBIfam" id="TIGR01079">
    <property type="entry name" value="rplX_bact"/>
    <property type="match status" value="1"/>
</dbReference>
<reference evidence="13 14" key="1">
    <citation type="journal article" date="2014" name="BMC Genomics">
        <title>Comparison of environmental and isolate Sulfobacillus genomes reveals diverse carbon, sulfur, nitrogen, and hydrogen metabolisms.</title>
        <authorList>
            <person name="Justice N.B."/>
            <person name="Norman A."/>
            <person name="Brown C.T."/>
            <person name="Singh A."/>
            <person name="Thomas B.C."/>
            <person name="Banfield J.F."/>
        </authorList>
    </citation>
    <scope>NUCLEOTIDE SEQUENCE [LARGE SCALE GENOMIC DNA]</scope>
    <source>
        <strain evidence="13">AMDSBA3</strain>
    </source>
</reference>
<comment type="subunit">
    <text evidence="3 10">Part of the 50S ribosomal subunit.</text>
</comment>
<gene>
    <name evidence="10" type="primary">rplX</name>
    <name evidence="13" type="ORF">C7B45_11050</name>
</gene>
<dbReference type="AlphaFoldDB" id="A0A2T2WGM6"/>
<protein>
    <recommendedName>
        <fullName evidence="8 10">Large ribosomal subunit protein uL24</fullName>
    </recommendedName>
</protein>
<evidence type="ECO:0000256" key="2">
    <source>
        <dbReference type="ARBA" id="ARBA00010618"/>
    </source>
</evidence>
<accession>A0A2T2WGM6</accession>
<dbReference type="GO" id="GO:0019843">
    <property type="term" value="F:rRNA binding"/>
    <property type="evidence" value="ECO:0007669"/>
    <property type="project" value="UniProtKB-UniRule"/>
</dbReference>
<dbReference type="PANTHER" id="PTHR12903">
    <property type="entry name" value="MITOCHONDRIAL RIBOSOMAL PROTEIN L24"/>
    <property type="match status" value="1"/>
</dbReference>
<evidence type="ECO:0000256" key="7">
    <source>
        <dbReference type="ARBA" id="ARBA00023274"/>
    </source>
</evidence>
<comment type="function">
    <text evidence="9 10">One of the proteins that surrounds the polypeptide exit tunnel on the outside of the subunit.</text>
</comment>
<dbReference type="SUPFAM" id="SSF50104">
    <property type="entry name" value="Translation proteins SH3-like domain"/>
    <property type="match status" value="1"/>
</dbReference>
<evidence type="ECO:0000313" key="14">
    <source>
        <dbReference type="Proteomes" id="UP000241848"/>
    </source>
</evidence>
<evidence type="ECO:0000313" key="13">
    <source>
        <dbReference type="EMBL" id="PSR21392.1"/>
    </source>
</evidence>
<comment type="similarity">
    <text evidence="2 10 11">Belongs to the universal ribosomal protein uL24 family.</text>
</comment>
<evidence type="ECO:0000256" key="4">
    <source>
        <dbReference type="ARBA" id="ARBA00022730"/>
    </source>
</evidence>
<proteinExistence type="inferred from homology"/>
<feature type="domain" description="KOW" evidence="12">
    <location>
        <begin position="2"/>
        <end position="29"/>
    </location>
</feature>
<organism evidence="13 14">
    <name type="scientific">Sulfobacillus acidophilus</name>
    <dbReference type="NCBI Taxonomy" id="53633"/>
    <lineage>
        <taxon>Bacteria</taxon>
        <taxon>Bacillati</taxon>
        <taxon>Bacillota</taxon>
        <taxon>Clostridia</taxon>
        <taxon>Eubacteriales</taxon>
        <taxon>Clostridiales Family XVII. Incertae Sedis</taxon>
        <taxon>Sulfobacillus</taxon>
    </lineage>
</organism>
<dbReference type="GO" id="GO:0005840">
    <property type="term" value="C:ribosome"/>
    <property type="evidence" value="ECO:0007669"/>
    <property type="project" value="UniProtKB-KW"/>
</dbReference>
<dbReference type="InterPro" id="IPR005825">
    <property type="entry name" value="Ribosomal_uL24_CS"/>
</dbReference>